<dbReference type="InterPro" id="IPR001387">
    <property type="entry name" value="Cro/C1-type_HTH"/>
</dbReference>
<dbReference type="Proteomes" id="UP000005850">
    <property type="component" value="Chromosome"/>
</dbReference>
<dbReference type="Gene3D" id="1.10.260.40">
    <property type="entry name" value="lambda repressor-like DNA-binding domains"/>
    <property type="match status" value="1"/>
</dbReference>
<evidence type="ECO:0000313" key="2">
    <source>
        <dbReference type="EMBL" id="AIG28429.1"/>
    </source>
</evidence>
<dbReference type="GO" id="GO:0003677">
    <property type="term" value="F:DNA binding"/>
    <property type="evidence" value="ECO:0007669"/>
    <property type="project" value="InterPro"/>
</dbReference>
<organism evidence="2 3">
    <name type="scientific">Brevibacillus laterosporus LMG 15441</name>
    <dbReference type="NCBI Taxonomy" id="1042163"/>
    <lineage>
        <taxon>Bacteria</taxon>
        <taxon>Bacillati</taxon>
        <taxon>Bacillota</taxon>
        <taxon>Bacilli</taxon>
        <taxon>Bacillales</taxon>
        <taxon>Paenibacillaceae</taxon>
        <taxon>Brevibacillus</taxon>
    </lineage>
</organism>
<dbReference type="eggNOG" id="COG1396">
    <property type="taxonomic scope" value="Bacteria"/>
</dbReference>
<evidence type="ECO:0000313" key="3">
    <source>
        <dbReference type="Proteomes" id="UP000005850"/>
    </source>
</evidence>
<protein>
    <submittedName>
        <fullName evidence="2">RapGH repressor</fullName>
    </submittedName>
</protein>
<dbReference type="SUPFAM" id="SSF47413">
    <property type="entry name" value="lambda repressor-like DNA-binding domains"/>
    <property type="match status" value="1"/>
</dbReference>
<dbReference type="InterPro" id="IPR010982">
    <property type="entry name" value="Lambda_DNA-bd_dom_sf"/>
</dbReference>
<feature type="domain" description="HTH cro/C1-type" evidence="1">
    <location>
        <begin position="8"/>
        <end position="63"/>
    </location>
</feature>
<dbReference type="SMART" id="SM00530">
    <property type="entry name" value="HTH_XRE"/>
    <property type="match status" value="1"/>
</dbReference>
<dbReference type="HOGENOM" id="CLU_066192_4_0_9"/>
<sequence>MKNFADYLKKKREEKNLSMNKLGELSGVSAMYISHLESGKRDRPSPEIIERLAKGLDEPYENLMAAAGYIDASDFIKIKNEKNSQEDIEWSLAEQEQDPFHLDFLLDSNHPIFFQNRLLTREEKAKIKSLIEIILKG</sequence>
<dbReference type="PROSITE" id="PS50943">
    <property type="entry name" value="HTH_CROC1"/>
    <property type="match status" value="1"/>
</dbReference>
<dbReference type="AlphaFoldDB" id="A0A075R979"/>
<dbReference type="RefSeq" id="WP_051876129.1">
    <property type="nucleotide sequence ID" value="NZ_CP007806.1"/>
</dbReference>
<evidence type="ECO:0000259" key="1">
    <source>
        <dbReference type="PROSITE" id="PS50943"/>
    </source>
</evidence>
<gene>
    <name evidence="2" type="primary">rghR_7</name>
    <name evidence="2" type="ORF">BRLA_c041540</name>
</gene>
<accession>A0A075R979</accession>
<dbReference type="KEGG" id="blr:BRLA_c041540"/>
<proteinExistence type="predicted"/>
<keyword evidence="3" id="KW-1185">Reference proteome</keyword>
<name>A0A075R979_BRELA</name>
<reference evidence="2 3" key="1">
    <citation type="journal article" date="2011" name="J. Bacteriol.">
        <title>Genome sequence of Brevibacillus laterosporus LMG 15441, a pathogen of invertebrates.</title>
        <authorList>
            <person name="Djukic M."/>
            <person name="Poehlein A."/>
            <person name="Thurmer A."/>
            <person name="Daniel R."/>
        </authorList>
    </citation>
    <scope>NUCLEOTIDE SEQUENCE [LARGE SCALE GENOMIC DNA]</scope>
    <source>
        <strain evidence="2 3">LMG 15441</strain>
    </source>
</reference>
<dbReference type="Pfam" id="PF01381">
    <property type="entry name" value="HTH_3"/>
    <property type="match status" value="1"/>
</dbReference>
<dbReference type="STRING" id="1042163.BRLA_c041540"/>
<dbReference type="CDD" id="cd00093">
    <property type="entry name" value="HTH_XRE"/>
    <property type="match status" value="1"/>
</dbReference>
<dbReference type="EMBL" id="CP007806">
    <property type="protein sequence ID" value="AIG28429.1"/>
    <property type="molecule type" value="Genomic_DNA"/>
</dbReference>